<reference evidence="1" key="1">
    <citation type="journal article" date="2023" name="PLoS Negl. Trop. Dis.">
        <title>A genome sequence for Biomphalaria pfeifferi, the major vector snail for the human-infecting parasite Schistosoma mansoni.</title>
        <authorList>
            <person name="Bu L."/>
            <person name="Lu L."/>
            <person name="Laidemitt M.R."/>
            <person name="Zhang S.M."/>
            <person name="Mutuku M."/>
            <person name="Mkoji G."/>
            <person name="Steinauer M."/>
            <person name="Loker E.S."/>
        </authorList>
    </citation>
    <scope>NUCLEOTIDE SEQUENCE</scope>
    <source>
        <strain evidence="1">KasaAsao</strain>
    </source>
</reference>
<protein>
    <submittedName>
        <fullName evidence="1">Uncharacterized protein</fullName>
    </submittedName>
</protein>
<name>A0AAD8AP48_BIOPF</name>
<dbReference type="AlphaFoldDB" id="A0AAD8AP48"/>
<dbReference type="Proteomes" id="UP001233172">
    <property type="component" value="Unassembled WGS sequence"/>
</dbReference>
<accession>A0AAD8AP48</accession>
<keyword evidence="2" id="KW-1185">Reference proteome</keyword>
<evidence type="ECO:0000313" key="1">
    <source>
        <dbReference type="EMBL" id="KAK0039912.1"/>
    </source>
</evidence>
<organism evidence="1 2">
    <name type="scientific">Biomphalaria pfeifferi</name>
    <name type="common">Bloodfluke planorb</name>
    <name type="synonym">Freshwater snail</name>
    <dbReference type="NCBI Taxonomy" id="112525"/>
    <lineage>
        <taxon>Eukaryota</taxon>
        <taxon>Metazoa</taxon>
        <taxon>Spiralia</taxon>
        <taxon>Lophotrochozoa</taxon>
        <taxon>Mollusca</taxon>
        <taxon>Gastropoda</taxon>
        <taxon>Heterobranchia</taxon>
        <taxon>Euthyneura</taxon>
        <taxon>Panpulmonata</taxon>
        <taxon>Hygrophila</taxon>
        <taxon>Lymnaeoidea</taxon>
        <taxon>Planorbidae</taxon>
        <taxon>Biomphalaria</taxon>
    </lineage>
</organism>
<feature type="non-terminal residue" evidence="1">
    <location>
        <position position="75"/>
    </location>
</feature>
<reference evidence="1" key="2">
    <citation type="submission" date="2023-04" db="EMBL/GenBank/DDBJ databases">
        <authorList>
            <person name="Bu L."/>
            <person name="Lu L."/>
            <person name="Laidemitt M.R."/>
            <person name="Zhang S.M."/>
            <person name="Mutuku M."/>
            <person name="Mkoji G."/>
            <person name="Steinauer M."/>
            <person name="Loker E.S."/>
        </authorList>
    </citation>
    <scope>NUCLEOTIDE SEQUENCE</scope>
    <source>
        <strain evidence="1">KasaAsao</strain>
        <tissue evidence="1">Whole Snail</tissue>
    </source>
</reference>
<gene>
    <name evidence="1" type="ORF">Bpfe_030656</name>
</gene>
<proteinExistence type="predicted"/>
<comment type="caution">
    <text evidence="1">The sequence shown here is derived from an EMBL/GenBank/DDBJ whole genome shotgun (WGS) entry which is preliminary data.</text>
</comment>
<dbReference type="EMBL" id="JASAOG010000381">
    <property type="protein sequence ID" value="KAK0039912.1"/>
    <property type="molecule type" value="Genomic_DNA"/>
</dbReference>
<sequence>MCQGICSPDFGIRSPDCVGDGLVASFPLDYKNSPSLCSQHHEVCTLSLQSPFSNVVRHDFRLPSRALKSPHVVTD</sequence>
<evidence type="ECO:0000313" key="2">
    <source>
        <dbReference type="Proteomes" id="UP001233172"/>
    </source>
</evidence>